<keyword evidence="14" id="KW-1185">Reference proteome</keyword>
<dbReference type="EMBL" id="JAATIS010000094">
    <property type="protein sequence ID" value="KAG2471264.1"/>
    <property type="molecule type" value="Genomic_DNA"/>
</dbReference>
<keyword evidence="2 9" id="KW-0420">Kringle</keyword>
<dbReference type="SMART" id="SM00130">
    <property type="entry name" value="KR"/>
    <property type="match status" value="1"/>
</dbReference>
<evidence type="ECO:0000256" key="8">
    <source>
        <dbReference type="ARBA" id="ARBA00035625"/>
    </source>
</evidence>
<dbReference type="GO" id="GO:0008270">
    <property type="term" value="F:zinc ion binding"/>
    <property type="evidence" value="ECO:0007669"/>
    <property type="project" value="InterPro"/>
</dbReference>
<evidence type="ECO:0000256" key="2">
    <source>
        <dbReference type="ARBA" id="ARBA00022572"/>
    </source>
</evidence>
<accession>A0A8X7XQP0</accession>
<dbReference type="Pfam" id="PF00051">
    <property type="entry name" value="Kringle"/>
    <property type="match status" value="1"/>
</dbReference>
<dbReference type="InterPro" id="IPR013806">
    <property type="entry name" value="Kringle-like"/>
</dbReference>
<evidence type="ECO:0000256" key="3">
    <source>
        <dbReference type="ARBA" id="ARBA00022694"/>
    </source>
</evidence>
<keyword evidence="10" id="KW-0812">Transmembrane</keyword>
<dbReference type="Pfam" id="PF10350">
    <property type="entry name" value="DUF2428"/>
    <property type="match status" value="1"/>
</dbReference>
<evidence type="ECO:0000313" key="13">
    <source>
        <dbReference type="EMBL" id="KAG2471264.1"/>
    </source>
</evidence>
<dbReference type="Proteomes" id="UP000886611">
    <property type="component" value="Unassembled WGS sequence"/>
</dbReference>
<dbReference type="PANTHER" id="PTHR14387">
    <property type="entry name" value="THADA/DEATH RECEPTOR INTERACTING PROTEIN"/>
    <property type="match status" value="1"/>
</dbReference>
<dbReference type="PANTHER" id="PTHR14387:SF0">
    <property type="entry name" value="DUF2428 DOMAIN-CONTAINING PROTEIN"/>
    <property type="match status" value="1"/>
</dbReference>
<comment type="caution">
    <text evidence="9">Lacks conserved residue(s) required for the propagation of feature annotation.</text>
</comment>
<keyword evidence="7" id="KW-1015">Disulfide bond</keyword>
<proteinExistence type="inferred from homology"/>
<reference evidence="13 14" key="1">
    <citation type="journal article" date="2021" name="Cell">
        <title>Tracing the genetic footprints of vertebrate landing in non-teleost ray-finned fishes.</title>
        <authorList>
            <person name="Bi X."/>
            <person name="Wang K."/>
            <person name="Yang L."/>
            <person name="Pan H."/>
            <person name="Jiang H."/>
            <person name="Wei Q."/>
            <person name="Fang M."/>
            <person name="Yu H."/>
            <person name="Zhu C."/>
            <person name="Cai Y."/>
            <person name="He Y."/>
            <person name="Gan X."/>
            <person name="Zeng H."/>
            <person name="Yu D."/>
            <person name="Zhu Y."/>
            <person name="Jiang H."/>
            <person name="Qiu Q."/>
            <person name="Yang H."/>
            <person name="Zhang Y.E."/>
            <person name="Wang W."/>
            <person name="Zhu M."/>
            <person name="He S."/>
            <person name="Zhang G."/>
        </authorList>
    </citation>
    <scope>NUCLEOTIDE SEQUENCE [LARGE SCALE GENOMIC DNA]</scope>
    <source>
        <strain evidence="13">Bchr_013</strain>
    </source>
</reference>
<feature type="non-terminal residue" evidence="13">
    <location>
        <position position="1517"/>
    </location>
</feature>
<dbReference type="Pfam" id="PF25150">
    <property type="entry name" value="TPR_Trm732"/>
    <property type="match status" value="1"/>
</dbReference>
<feature type="non-terminal residue" evidence="13">
    <location>
        <position position="1"/>
    </location>
</feature>
<evidence type="ECO:0000259" key="11">
    <source>
        <dbReference type="PROSITE" id="PS50064"/>
    </source>
</evidence>
<keyword evidence="10" id="KW-0472">Membrane</keyword>
<evidence type="ECO:0000256" key="10">
    <source>
        <dbReference type="SAM" id="Phobius"/>
    </source>
</evidence>
<evidence type="ECO:0000256" key="5">
    <source>
        <dbReference type="ARBA" id="ARBA00022729"/>
    </source>
</evidence>
<dbReference type="SUPFAM" id="SSF48371">
    <property type="entry name" value="ARM repeat"/>
    <property type="match status" value="1"/>
</dbReference>
<feature type="transmembrane region" description="Helical" evidence="10">
    <location>
        <begin position="1421"/>
        <end position="1446"/>
    </location>
</feature>
<evidence type="ECO:0000313" key="14">
    <source>
        <dbReference type="Proteomes" id="UP000886611"/>
    </source>
</evidence>
<dbReference type="InterPro" id="IPR016024">
    <property type="entry name" value="ARM-type_fold"/>
</dbReference>
<evidence type="ECO:0000256" key="7">
    <source>
        <dbReference type="ARBA" id="ARBA00023157"/>
    </source>
</evidence>
<dbReference type="InterPro" id="IPR001510">
    <property type="entry name" value="Znf_PARP"/>
</dbReference>
<evidence type="ECO:0000259" key="12">
    <source>
        <dbReference type="PROSITE" id="PS50070"/>
    </source>
</evidence>
<evidence type="ECO:0000256" key="9">
    <source>
        <dbReference type="PROSITE-ProRule" id="PRU00121"/>
    </source>
</evidence>
<dbReference type="GO" id="GO:0003677">
    <property type="term" value="F:DNA binding"/>
    <property type="evidence" value="ECO:0007669"/>
    <property type="project" value="InterPro"/>
</dbReference>
<dbReference type="CDD" id="cd00108">
    <property type="entry name" value="KR"/>
    <property type="match status" value="1"/>
</dbReference>
<dbReference type="GO" id="GO:0030488">
    <property type="term" value="P:tRNA methylation"/>
    <property type="evidence" value="ECO:0007669"/>
    <property type="project" value="TreeGrafter"/>
</dbReference>
<feature type="domain" description="Kringle" evidence="12">
    <location>
        <begin position="1280"/>
        <end position="1359"/>
    </location>
</feature>
<dbReference type="SUPFAM" id="SSF57440">
    <property type="entry name" value="Kringle-like"/>
    <property type="match status" value="1"/>
</dbReference>
<dbReference type="InterPro" id="IPR000001">
    <property type="entry name" value="Kringle"/>
</dbReference>
<dbReference type="InterPro" id="IPR056842">
    <property type="entry name" value="THADA-like_TPR_C"/>
</dbReference>
<dbReference type="PROSITE" id="PS50064">
    <property type="entry name" value="ZF_PARP_2"/>
    <property type="match status" value="1"/>
</dbReference>
<dbReference type="Gene3D" id="2.40.20.10">
    <property type="entry name" value="Plasminogen Kringle 4"/>
    <property type="match status" value="1"/>
</dbReference>
<evidence type="ECO:0000256" key="1">
    <source>
        <dbReference type="ARBA" id="ARBA00010409"/>
    </source>
</evidence>
<keyword evidence="5" id="KW-0732">Signal</keyword>
<dbReference type="InterPro" id="IPR038178">
    <property type="entry name" value="Kringle_sf"/>
</dbReference>
<dbReference type="PRINTS" id="PR00018">
    <property type="entry name" value="KRINGLE"/>
</dbReference>
<protein>
    <submittedName>
        <fullName evidence="13">P3IP1 protein</fullName>
    </submittedName>
</protein>
<feature type="domain" description="PARP-type" evidence="11">
    <location>
        <begin position="32"/>
        <end position="80"/>
    </location>
</feature>
<comment type="caution">
    <text evidence="13">The sequence shown here is derived from an EMBL/GenBank/DDBJ whole genome shotgun (WGS) entry which is preliminary data.</text>
</comment>
<keyword evidence="10" id="KW-1133">Transmembrane helix</keyword>
<keyword evidence="6" id="KW-0862">Zinc</keyword>
<keyword evidence="3" id="KW-0819">tRNA processing</keyword>
<name>A0A8X7XQP0_POLSE</name>
<dbReference type="Pfam" id="PF25151">
    <property type="entry name" value="TPR_Trm732_C"/>
    <property type="match status" value="1"/>
</dbReference>
<dbReference type="PROSITE" id="PS50070">
    <property type="entry name" value="KRINGLE_2"/>
    <property type="match status" value="1"/>
</dbReference>
<evidence type="ECO:0000256" key="4">
    <source>
        <dbReference type="ARBA" id="ARBA00022723"/>
    </source>
</evidence>
<dbReference type="PROSITE" id="PS00021">
    <property type="entry name" value="KRINGLE_1"/>
    <property type="match status" value="1"/>
</dbReference>
<dbReference type="InterPro" id="IPR056843">
    <property type="entry name" value="THADA-like_TPR"/>
</dbReference>
<organism evidence="13 14">
    <name type="scientific">Polypterus senegalus</name>
    <name type="common">Senegal bichir</name>
    <dbReference type="NCBI Taxonomy" id="55291"/>
    <lineage>
        <taxon>Eukaryota</taxon>
        <taxon>Metazoa</taxon>
        <taxon>Chordata</taxon>
        <taxon>Craniata</taxon>
        <taxon>Vertebrata</taxon>
        <taxon>Euteleostomi</taxon>
        <taxon>Actinopterygii</taxon>
        <taxon>Polypteriformes</taxon>
        <taxon>Polypteridae</taxon>
        <taxon>Polypterus</taxon>
    </lineage>
</organism>
<dbReference type="InterPro" id="IPR019442">
    <property type="entry name" value="THADA/TRM732_DUF2428"/>
</dbReference>
<evidence type="ECO:0000256" key="6">
    <source>
        <dbReference type="ARBA" id="ARBA00022833"/>
    </source>
</evidence>
<dbReference type="InterPro" id="IPR018056">
    <property type="entry name" value="Kringle_CS"/>
</dbReference>
<dbReference type="InterPro" id="IPR051954">
    <property type="entry name" value="tRNA_methyltransferase_THADA"/>
</dbReference>
<comment type="function">
    <text evidence="8">Together with methyltransferase FTSJ1, methylates the 2'-O-ribose of nucleotides at position 32 of the anticodon loop of substrate tRNAs.</text>
</comment>
<comment type="similarity">
    <text evidence="1">Belongs to the THADA family.</text>
</comment>
<dbReference type="GO" id="GO:0005829">
    <property type="term" value="C:cytosol"/>
    <property type="evidence" value="ECO:0007669"/>
    <property type="project" value="TreeGrafter"/>
</dbReference>
<dbReference type="FunFam" id="2.40.20.10:FF:000001">
    <property type="entry name" value="Urokinase-type plasminogen activator"/>
    <property type="match status" value="1"/>
</dbReference>
<sequence>MLLGVPPEWPTVDGVYEKLDVDEPLKSKLVRFIEKLKDFARASVKRCKERILDEALRLVKSVSTEEWHTLDDGQMLSMAHVIVSMQLETVGYSAAFQRLNQTSNRDTRLLAGTALVMLINTAPEQKAGVKASASLLNLVQKRMTELHLGGLEVSISTQKRDGVERLAIARAFLTCGRKDILVRRIDTIQILQIFPELPCQLLNSLSTTYLTSCAAEVYKLMIHHQRLELRKRGEANLSETEMAAHWAASWLSTLSEALTSEITLMHNNAANYLLPCTLRTFPETFDILCNTFTLVNPGHLRALMTILKTQRSVGADSLILQGATLEKVHLCLHSLDESVRLGVLGFLSCCPKTNQPVSMQELDLLKEFLPLNLNCESSPFRQHLQVGVKKVLVRIRDSCLVHLRNGTARAQNRRKESSQGSGALDNELIQAIVDISALINWSKERGYWDFFSEVNLWVFFGCLQDSTNEIREMTADLLVKFFPCYLPQTFMGALVDKAHRALLSPRVHDAEAGALMMQLVLQKSRSLEFLLGNSSENTKEASSSVENKAVFFLLYLIKELEEHYNLAKKDMLLAARSKPLHGVIAALQRCIAKVPDVLVSIQKRQTSPDVPDILDKLLGTICSITFFILKVLYGKECDLENPQEAPPSFADMGKAIYSLIAEGKPLDQLQEEDSVLLSEDHSLILTCCWVTVKEIGILLGTLVDKSLSGTPVNSLELLLSMDMLKKIANLFQDLLLKCRHWGAVEGCCIGFTKFCSVLLNHSNQEIQAIPKQILEQVCSLHVLQTLVRGSGLGVAVLQFATPMTVLSLNALSSPCWAMRNAALQLFSSLCVRLMGQRWNREDNSVQNGMSPSAFFTHYSLLRDFFLQELKQASITEPLAEKGKLLITPSLHSVLTLLAKLQPGFHDNSDAVSGFIHPLLTLAGSPLYAVRVMAARSLIPMVSASAVGHLLLQLIEDLPSEGNAYSHNELHGRLLQINTLLHKALKVNRFVPSAIQNFMTQFESKFWLVTRSQHCPLNRFAYLEVAALLIEWCGKGFTEQLHLELQSELITPPCKLQKFLKNAVVIQKDVAFLKAYLEAFVTVVGEMEDVGVINDSSVHKSTYHELSDCAETLISMLESRLAGPDLLAHALCASSLLLLRRVDDCLLERWCSVLEEHALPHSFEILRLSAAKSLHFVGVSLLHHSSTICVSHATLALRSAMVCNHPPNIANRSITLYEQDEANVFAEPAVISKLLLPYICRLSEKMATTSPLREYLKDWVTTNKVVILNDMEYTRHWFTQECINSNGAEYRGEQQITSTGEKCLNWRTVSRDYITENPDHETGISDHSYCRNPDRSSRPWCYVAGRNNSIQRQDCAIDICQDKNPTQEVTTHLEETTLSDTQVFEPAQSGSSRSESAAVQPVIGISQRVRTGPKQKKDLGTLGFVLGIIMMVLIIMLGVGITLGYIYKRGRDLKKQHDQRVYEREMQRITLPLSAFTNPTCEILDENAVVIGSAHQTPVEEAIEGKDPLMGQAVTPGA</sequence>
<keyword evidence="4" id="KW-0479">Metal-binding</keyword>
<gene>
    <name evidence="13" type="primary">Pik3ip1</name>
    <name evidence="13" type="ORF">GTO96_0005549</name>
</gene>